<keyword evidence="7 10" id="KW-0067">ATP-binding</keyword>
<dbReference type="OrthoDB" id="347657at2759"/>
<dbReference type="PROSITE" id="PS00107">
    <property type="entry name" value="PROTEIN_KINASE_ATP"/>
    <property type="match status" value="1"/>
</dbReference>
<feature type="compositionally biased region" description="Low complexity" evidence="11">
    <location>
        <begin position="758"/>
        <end position="773"/>
    </location>
</feature>
<dbReference type="Gene3D" id="1.10.510.10">
    <property type="entry name" value="Transferase(Phosphotransferase) domain 1"/>
    <property type="match status" value="1"/>
</dbReference>
<dbReference type="EC" id="2.7.11.1" evidence="2"/>
<evidence type="ECO:0000256" key="4">
    <source>
        <dbReference type="ARBA" id="ARBA00022679"/>
    </source>
</evidence>
<dbReference type="Gene3D" id="2.30.29.30">
    <property type="entry name" value="Pleckstrin-homology domain (PH domain)/Phosphotyrosine-binding domain (PTB)"/>
    <property type="match status" value="1"/>
</dbReference>
<feature type="region of interest" description="Disordered" evidence="11">
    <location>
        <begin position="754"/>
        <end position="796"/>
    </location>
</feature>
<keyword evidence="3" id="KW-0723">Serine/threonine-protein kinase</keyword>
<evidence type="ECO:0000256" key="10">
    <source>
        <dbReference type="PROSITE-ProRule" id="PRU10141"/>
    </source>
</evidence>
<dbReference type="EMBL" id="JAEVFJ010000027">
    <property type="protein sequence ID" value="KAH8093861.1"/>
    <property type="molecule type" value="Genomic_DNA"/>
</dbReference>
<reference evidence="13" key="1">
    <citation type="journal article" date="2021" name="New Phytol.">
        <title>Evolutionary innovations through gain and loss of genes in the ectomycorrhizal Boletales.</title>
        <authorList>
            <person name="Wu G."/>
            <person name="Miyauchi S."/>
            <person name="Morin E."/>
            <person name="Kuo A."/>
            <person name="Drula E."/>
            <person name="Varga T."/>
            <person name="Kohler A."/>
            <person name="Feng B."/>
            <person name="Cao Y."/>
            <person name="Lipzen A."/>
            <person name="Daum C."/>
            <person name="Hundley H."/>
            <person name="Pangilinan J."/>
            <person name="Johnson J."/>
            <person name="Barry K."/>
            <person name="LaButti K."/>
            <person name="Ng V."/>
            <person name="Ahrendt S."/>
            <person name="Min B."/>
            <person name="Choi I.G."/>
            <person name="Park H."/>
            <person name="Plett J.M."/>
            <person name="Magnuson J."/>
            <person name="Spatafora J.W."/>
            <person name="Nagy L.G."/>
            <person name="Henrissat B."/>
            <person name="Grigoriev I.V."/>
            <person name="Yang Z.L."/>
            <person name="Xu J."/>
            <person name="Martin F.M."/>
        </authorList>
    </citation>
    <scope>NUCLEOTIDE SEQUENCE</scope>
    <source>
        <strain evidence="13">KKN 215</strain>
    </source>
</reference>
<comment type="similarity">
    <text evidence="1">Belongs to the protein kinase superfamily. AGC Ser/Thr protein kinase family. PDPK1 subfamily.</text>
</comment>
<dbReference type="GO" id="GO:0005524">
    <property type="term" value="F:ATP binding"/>
    <property type="evidence" value="ECO:0007669"/>
    <property type="project" value="UniProtKB-UniRule"/>
</dbReference>
<dbReference type="InterPro" id="IPR017441">
    <property type="entry name" value="Protein_kinase_ATP_BS"/>
</dbReference>
<evidence type="ECO:0000256" key="8">
    <source>
        <dbReference type="ARBA" id="ARBA00047899"/>
    </source>
</evidence>
<feature type="binding site" evidence="10">
    <location>
        <position position="154"/>
    </location>
    <ligand>
        <name>ATP</name>
        <dbReference type="ChEBI" id="CHEBI:30616"/>
    </ligand>
</feature>
<evidence type="ECO:0000256" key="5">
    <source>
        <dbReference type="ARBA" id="ARBA00022741"/>
    </source>
</evidence>
<keyword evidence="4" id="KW-0808">Transferase</keyword>
<evidence type="ECO:0000256" key="7">
    <source>
        <dbReference type="ARBA" id="ARBA00022840"/>
    </source>
</evidence>
<dbReference type="SUPFAM" id="SSF56112">
    <property type="entry name" value="Protein kinase-like (PK-like)"/>
    <property type="match status" value="1"/>
</dbReference>
<keyword evidence="6 13" id="KW-0418">Kinase</keyword>
<dbReference type="FunFam" id="3.30.200.20:FF:000042">
    <property type="entry name" value="Aurora kinase A"/>
    <property type="match status" value="1"/>
</dbReference>
<dbReference type="SUPFAM" id="SSF50729">
    <property type="entry name" value="PH domain-like"/>
    <property type="match status" value="1"/>
</dbReference>
<evidence type="ECO:0000256" key="1">
    <source>
        <dbReference type="ARBA" id="ARBA00010006"/>
    </source>
</evidence>
<proteinExistence type="inferred from homology"/>
<feature type="domain" description="Protein kinase" evidence="12">
    <location>
        <begin position="125"/>
        <end position="387"/>
    </location>
</feature>
<dbReference type="InterPro" id="IPR039046">
    <property type="entry name" value="PDPK1"/>
</dbReference>
<feature type="compositionally biased region" description="Low complexity" evidence="11">
    <location>
        <begin position="785"/>
        <end position="796"/>
    </location>
</feature>
<dbReference type="PROSITE" id="PS00108">
    <property type="entry name" value="PROTEIN_KINASE_ST"/>
    <property type="match status" value="1"/>
</dbReference>
<evidence type="ECO:0000259" key="12">
    <source>
        <dbReference type="PROSITE" id="PS50011"/>
    </source>
</evidence>
<dbReference type="Gene3D" id="3.30.200.20">
    <property type="entry name" value="Phosphorylase Kinase, domain 1"/>
    <property type="match status" value="1"/>
</dbReference>
<accession>A0A8K0UK66</accession>
<feature type="region of interest" description="Disordered" evidence="11">
    <location>
        <begin position="1"/>
        <end position="127"/>
    </location>
</feature>
<evidence type="ECO:0000256" key="9">
    <source>
        <dbReference type="ARBA" id="ARBA00048679"/>
    </source>
</evidence>
<feature type="compositionally biased region" description="Low complexity" evidence="11">
    <location>
        <begin position="21"/>
        <end position="34"/>
    </location>
</feature>
<evidence type="ECO:0000256" key="2">
    <source>
        <dbReference type="ARBA" id="ARBA00012513"/>
    </source>
</evidence>
<keyword evidence="5 10" id="KW-0547">Nucleotide-binding</keyword>
<evidence type="ECO:0000256" key="3">
    <source>
        <dbReference type="ARBA" id="ARBA00022527"/>
    </source>
</evidence>
<protein>
    <recommendedName>
        <fullName evidence="2">non-specific serine/threonine protein kinase</fullName>
        <ecNumber evidence="2">2.7.11.1</ecNumber>
    </recommendedName>
</protein>
<evidence type="ECO:0000256" key="11">
    <source>
        <dbReference type="SAM" id="MobiDB-lite"/>
    </source>
</evidence>
<feature type="region of interest" description="Disordered" evidence="11">
    <location>
        <begin position="469"/>
        <end position="539"/>
    </location>
</feature>
<dbReference type="PANTHER" id="PTHR24356">
    <property type="entry name" value="SERINE/THREONINE-PROTEIN KINASE"/>
    <property type="match status" value="1"/>
</dbReference>
<keyword evidence="14" id="KW-1185">Reference proteome</keyword>
<dbReference type="PROSITE" id="PS50011">
    <property type="entry name" value="PROTEIN_KINASE_DOM"/>
    <property type="match status" value="1"/>
</dbReference>
<dbReference type="Proteomes" id="UP000813824">
    <property type="component" value="Unassembled WGS sequence"/>
</dbReference>
<dbReference type="InterPro" id="IPR050236">
    <property type="entry name" value="Ser_Thr_kinase_AGC"/>
</dbReference>
<feature type="compositionally biased region" description="Low complexity" evidence="11">
    <location>
        <begin position="60"/>
        <end position="69"/>
    </location>
</feature>
<feature type="compositionally biased region" description="Low complexity" evidence="11">
    <location>
        <begin position="569"/>
        <end position="589"/>
    </location>
</feature>
<name>A0A8K0UK66_9AGAR</name>
<dbReference type="CDD" id="cd05581">
    <property type="entry name" value="STKc_PDK1"/>
    <property type="match status" value="1"/>
</dbReference>
<dbReference type="GO" id="GO:0004674">
    <property type="term" value="F:protein serine/threonine kinase activity"/>
    <property type="evidence" value="ECO:0007669"/>
    <property type="project" value="UniProtKB-KW"/>
</dbReference>
<dbReference type="InterPro" id="IPR000719">
    <property type="entry name" value="Prot_kinase_dom"/>
</dbReference>
<evidence type="ECO:0000313" key="13">
    <source>
        <dbReference type="EMBL" id="KAH8093861.1"/>
    </source>
</evidence>
<feature type="compositionally biased region" description="Low complexity" evidence="11">
    <location>
        <begin position="498"/>
        <end position="519"/>
    </location>
</feature>
<dbReference type="Pfam" id="PF00069">
    <property type="entry name" value="Pkinase"/>
    <property type="match status" value="1"/>
</dbReference>
<dbReference type="InterPro" id="IPR008271">
    <property type="entry name" value="Ser/Thr_kinase_AS"/>
</dbReference>
<dbReference type="AlphaFoldDB" id="A0A8K0UK66"/>
<dbReference type="InterPro" id="IPR011009">
    <property type="entry name" value="Kinase-like_dom_sf"/>
</dbReference>
<feature type="compositionally biased region" description="Pro residues" evidence="11">
    <location>
        <begin position="520"/>
        <end position="530"/>
    </location>
</feature>
<dbReference type="SMART" id="SM00220">
    <property type="entry name" value="S_TKc"/>
    <property type="match status" value="1"/>
</dbReference>
<evidence type="ECO:0000256" key="6">
    <source>
        <dbReference type="ARBA" id="ARBA00022777"/>
    </source>
</evidence>
<gene>
    <name evidence="13" type="ORF">BXZ70DRAFT_1010190</name>
</gene>
<comment type="catalytic activity">
    <reaction evidence="8">
        <text>L-threonyl-[protein] + ATP = O-phospho-L-threonyl-[protein] + ADP + H(+)</text>
        <dbReference type="Rhea" id="RHEA:46608"/>
        <dbReference type="Rhea" id="RHEA-COMP:11060"/>
        <dbReference type="Rhea" id="RHEA-COMP:11605"/>
        <dbReference type="ChEBI" id="CHEBI:15378"/>
        <dbReference type="ChEBI" id="CHEBI:30013"/>
        <dbReference type="ChEBI" id="CHEBI:30616"/>
        <dbReference type="ChEBI" id="CHEBI:61977"/>
        <dbReference type="ChEBI" id="CHEBI:456216"/>
        <dbReference type="EC" id="2.7.11.1"/>
    </reaction>
</comment>
<sequence>MQVSPTEPHEQSLADLSRNASVISSSSDSSSVSDLTVHIPVRPRPQRTFSSPQRPMRSKSPQSPTTPRGSRPPPYLARELGLAEDSDESPTDLRPSEMKPRAPSRPPSKSRNSSVNGRGVSASDFTFGRQLGQGSYSSVMYAKSVSTGEEYAIKVIDKGHLKRKDKTHIAQAERNTLVKLGSGHPGIVRLHSTFQDNWSLYFVLDLARNGELQSRISNLGSLSLPCARYYTAQIVDTLGYIHSKGVLHRDLKPENVLLDDNFRVKICDFGTGKILGDSDRAATFVGTPQYVSPELLERNETTKSSDYWALGCIVYQMISGKFAFHGLSDYLTLEKIKKIDYSFPEGFDEEAKDLVQKFLIRDPAQRLGAGPPGSPNDVRALRSHPFFASINWATLWSDPAPPFEAGMVKKEPRATNGHKNGKWDEVVKAWDDMLDPEDDDISWASDADPGLEGYKLNGNHGNTLPGMIEQQHDGENVGPMGETRPYAFPASPPIPDEVSASSSTPGPATAVSSLSQTPTPATPIPLPPDPAKTEPDSADLEEIRDTVPSTLDTLPSGVRVTQAIDVPVRSVRSSSSAGSFTSSSDGSPVDKLGAALEAAKLDLGEERGRNRAQTPIQGNKPPEEWVGILNPGETVIYNSSVETSPLRRRASRILAIAVTPKRKTRELLLTNHRLLCLKRKPNRPYVVRSEWSLSRPSPSEKDKEREKETRYLIVNVELKTDREFVIMTATKTHSFHTPSSSTTSVWVNKIREALGSQSPTSTTPPGTTTSSTPSKPPPKHHRSWSRTTANTSATRS</sequence>
<organism evidence="13 14">
    <name type="scientific">Cristinia sonorae</name>
    <dbReference type="NCBI Taxonomy" id="1940300"/>
    <lineage>
        <taxon>Eukaryota</taxon>
        <taxon>Fungi</taxon>
        <taxon>Dikarya</taxon>
        <taxon>Basidiomycota</taxon>
        <taxon>Agaricomycotina</taxon>
        <taxon>Agaricomycetes</taxon>
        <taxon>Agaricomycetidae</taxon>
        <taxon>Agaricales</taxon>
        <taxon>Pleurotineae</taxon>
        <taxon>Stephanosporaceae</taxon>
        <taxon>Cristinia</taxon>
    </lineage>
</organism>
<dbReference type="GO" id="GO:0035556">
    <property type="term" value="P:intracellular signal transduction"/>
    <property type="evidence" value="ECO:0007669"/>
    <property type="project" value="TreeGrafter"/>
</dbReference>
<evidence type="ECO:0000313" key="14">
    <source>
        <dbReference type="Proteomes" id="UP000813824"/>
    </source>
</evidence>
<comment type="caution">
    <text evidence="13">The sequence shown here is derived from an EMBL/GenBank/DDBJ whole genome shotgun (WGS) entry which is preliminary data.</text>
</comment>
<comment type="catalytic activity">
    <reaction evidence="9">
        <text>L-seryl-[protein] + ATP = O-phospho-L-seryl-[protein] + ADP + H(+)</text>
        <dbReference type="Rhea" id="RHEA:17989"/>
        <dbReference type="Rhea" id="RHEA-COMP:9863"/>
        <dbReference type="Rhea" id="RHEA-COMP:11604"/>
        <dbReference type="ChEBI" id="CHEBI:15378"/>
        <dbReference type="ChEBI" id="CHEBI:29999"/>
        <dbReference type="ChEBI" id="CHEBI:30616"/>
        <dbReference type="ChEBI" id="CHEBI:83421"/>
        <dbReference type="ChEBI" id="CHEBI:456216"/>
        <dbReference type="EC" id="2.7.11.1"/>
    </reaction>
</comment>
<dbReference type="InterPro" id="IPR011993">
    <property type="entry name" value="PH-like_dom_sf"/>
</dbReference>
<dbReference type="FunFam" id="1.10.510.10:FF:000833">
    <property type="entry name" value="AGC family protein kinase"/>
    <property type="match status" value="1"/>
</dbReference>
<dbReference type="PANTHER" id="PTHR24356:SF163">
    <property type="entry name" value="3-PHOSPHOINOSITIDE-DEPENDENT PROTEIN KINASE 1-RELATED"/>
    <property type="match status" value="1"/>
</dbReference>
<feature type="region of interest" description="Disordered" evidence="11">
    <location>
        <begin position="569"/>
        <end position="590"/>
    </location>
</feature>